<keyword evidence="2" id="KW-1185">Reference proteome</keyword>
<dbReference type="SUPFAM" id="SSF160272">
    <property type="entry name" value="Shew3726-like"/>
    <property type="match status" value="1"/>
</dbReference>
<evidence type="ECO:0000313" key="2">
    <source>
        <dbReference type="Proteomes" id="UP001302652"/>
    </source>
</evidence>
<dbReference type="InterPro" id="IPR036692">
    <property type="entry name" value="Shew3726-like_sf"/>
</dbReference>
<reference evidence="1 2" key="1">
    <citation type="submission" date="2023-10" db="EMBL/GenBank/DDBJ databases">
        <title>Surface-active antibiotics is a multifunctional adaptation for post-fire microbes.</title>
        <authorList>
            <person name="Liu M.D."/>
            <person name="Du Y."/>
            <person name="Koupaei S.K."/>
            <person name="Kim N.R."/>
            <person name="Zhang W."/>
            <person name="Traxler M.F."/>
        </authorList>
    </citation>
    <scope>NUCLEOTIDE SEQUENCE [LARGE SCALE GENOMIC DNA]</scope>
    <source>
        <strain evidence="1 2">F3</strain>
    </source>
</reference>
<protein>
    <submittedName>
        <fullName evidence="1">DUF1488 domain-containing protein</fullName>
    </submittedName>
</protein>
<dbReference type="InterPro" id="IPR009962">
    <property type="entry name" value="DUF1488"/>
</dbReference>
<gene>
    <name evidence="1" type="ORF">RW095_16865</name>
</gene>
<dbReference type="RefSeq" id="WP_317019871.1">
    <property type="nucleotide sequence ID" value="NZ_CP136512.1"/>
</dbReference>
<proteinExistence type="predicted"/>
<dbReference type="Proteomes" id="UP001302652">
    <property type="component" value="Chromosome 2"/>
</dbReference>
<sequence length="82" mass="9509">MALHFPNPSRSYDPVRHCVLFWGYDDSREITFQVDCATLKGMQPALGSDERSVLVAFDEYREKLLEIAKTQYVRGPQNHYSI</sequence>
<organism evidence="1 2">
    <name type="scientific">Paraburkholderia kirstenboschensis</name>
    <dbReference type="NCBI Taxonomy" id="1245436"/>
    <lineage>
        <taxon>Bacteria</taxon>
        <taxon>Pseudomonadati</taxon>
        <taxon>Pseudomonadota</taxon>
        <taxon>Betaproteobacteria</taxon>
        <taxon>Burkholderiales</taxon>
        <taxon>Burkholderiaceae</taxon>
        <taxon>Paraburkholderia</taxon>
    </lineage>
</organism>
<dbReference type="EMBL" id="CP136512">
    <property type="protein sequence ID" value="WOD17324.1"/>
    <property type="molecule type" value="Genomic_DNA"/>
</dbReference>
<name>A0ABZ0EL30_9BURK</name>
<accession>A0ABZ0EL30</accession>
<evidence type="ECO:0000313" key="1">
    <source>
        <dbReference type="EMBL" id="WOD17324.1"/>
    </source>
</evidence>
<dbReference type="Pfam" id="PF07369">
    <property type="entry name" value="DUF1488"/>
    <property type="match status" value="1"/>
</dbReference>